<feature type="domain" description="Mur ligase central" evidence="20">
    <location>
        <begin position="117"/>
        <end position="291"/>
    </location>
</feature>
<dbReference type="UniPathway" id="UPA00219"/>
<evidence type="ECO:0000259" key="19">
    <source>
        <dbReference type="Pfam" id="PF02875"/>
    </source>
</evidence>
<evidence type="ECO:0000256" key="11">
    <source>
        <dbReference type="ARBA" id="ARBA00022960"/>
    </source>
</evidence>
<dbReference type="RefSeq" id="WP_111438646.1">
    <property type="nucleotide sequence ID" value="NZ_QKZI01000001.1"/>
</dbReference>
<gene>
    <name evidence="17" type="primary">murD</name>
    <name evidence="21" type="ORF">C7437_1011172</name>
</gene>
<evidence type="ECO:0000256" key="5">
    <source>
        <dbReference type="ARBA" id="ARBA00012212"/>
    </source>
</evidence>
<dbReference type="EMBL" id="QKZI01000001">
    <property type="protein sequence ID" value="PZX08049.1"/>
    <property type="molecule type" value="Genomic_DNA"/>
</dbReference>
<evidence type="ECO:0000256" key="13">
    <source>
        <dbReference type="ARBA" id="ARBA00023316"/>
    </source>
</evidence>
<evidence type="ECO:0000259" key="20">
    <source>
        <dbReference type="Pfam" id="PF08245"/>
    </source>
</evidence>
<comment type="function">
    <text evidence="1 17 18">Cell wall formation. Catalyzes the addition of glutamate to the nucleotide precursor UDP-N-acetylmuramoyl-L-alanine (UMA).</text>
</comment>
<dbReference type="Pfam" id="PF21799">
    <property type="entry name" value="MurD-like_N"/>
    <property type="match status" value="1"/>
</dbReference>
<dbReference type="PANTHER" id="PTHR43692">
    <property type="entry name" value="UDP-N-ACETYLMURAMOYLALANINE--D-GLUTAMATE LIGASE"/>
    <property type="match status" value="1"/>
</dbReference>
<comment type="catalytic activity">
    <reaction evidence="16 17 18">
        <text>UDP-N-acetyl-alpha-D-muramoyl-L-alanine + D-glutamate + ATP = UDP-N-acetyl-alpha-D-muramoyl-L-alanyl-D-glutamate + ADP + phosphate + H(+)</text>
        <dbReference type="Rhea" id="RHEA:16429"/>
        <dbReference type="ChEBI" id="CHEBI:15378"/>
        <dbReference type="ChEBI" id="CHEBI:29986"/>
        <dbReference type="ChEBI" id="CHEBI:30616"/>
        <dbReference type="ChEBI" id="CHEBI:43474"/>
        <dbReference type="ChEBI" id="CHEBI:83898"/>
        <dbReference type="ChEBI" id="CHEBI:83900"/>
        <dbReference type="ChEBI" id="CHEBI:456216"/>
        <dbReference type="EC" id="6.3.2.9"/>
    </reaction>
</comment>
<dbReference type="PANTHER" id="PTHR43692:SF1">
    <property type="entry name" value="UDP-N-ACETYLMURAMOYLALANINE--D-GLUTAMATE LIGASE"/>
    <property type="match status" value="1"/>
</dbReference>
<comment type="similarity">
    <text evidence="4 17">Belongs to the MurCDEF family.</text>
</comment>
<dbReference type="InterPro" id="IPR004101">
    <property type="entry name" value="Mur_ligase_C"/>
</dbReference>
<dbReference type="Pfam" id="PF02875">
    <property type="entry name" value="Mur_ligase_C"/>
    <property type="match status" value="1"/>
</dbReference>
<evidence type="ECO:0000313" key="22">
    <source>
        <dbReference type="Proteomes" id="UP000248646"/>
    </source>
</evidence>
<dbReference type="SUPFAM" id="SSF51984">
    <property type="entry name" value="MurCD N-terminal domain"/>
    <property type="match status" value="1"/>
</dbReference>
<evidence type="ECO:0000256" key="6">
    <source>
        <dbReference type="ARBA" id="ARBA00015655"/>
    </source>
</evidence>
<evidence type="ECO:0000256" key="2">
    <source>
        <dbReference type="ARBA" id="ARBA00004496"/>
    </source>
</evidence>
<keyword evidence="22" id="KW-1185">Reference proteome</keyword>
<dbReference type="GO" id="GO:0008764">
    <property type="term" value="F:UDP-N-acetylmuramoylalanine-D-glutamate ligase activity"/>
    <property type="evidence" value="ECO:0007669"/>
    <property type="project" value="UniProtKB-UniRule"/>
</dbReference>
<keyword evidence="7 17" id="KW-0963">Cytoplasm</keyword>
<dbReference type="Proteomes" id="UP000248646">
    <property type="component" value="Unassembled WGS sequence"/>
</dbReference>
<comment type="caution">
    <text evidence="21">The sequence shown here is derived from an EMBL/GenBank/DDBJ whole genome shotgun (WGS) entry which is preliminary data.</text>
</comment>
<keyword evidence="8 17" id="KW-0436">Ligase</keyword>
<evidence type="ECO:0000256" key="18">
    <source>
        <dbReference type="RuleBase" id="RU003664"/>
    </source>
</evidence>
<evidence type="ECO:0000256" key="15">
    <source>
        <dbReference type="ARBA" id="ARBA00032324"/>
    </source>
</evidence>
<dbReference type="HAMAP" id="MF_00639">
    <property type="entry name" value="MurD"/>
    <property type="match status" value="1"/>
</dbReference>
<dbReference type="InterPro" id="IPR036615">
    <property type="entry name" value="Mur_ligase_C_dom_sf"/>
</dbReference>
<keyword evidence="12 17" id="KW-0573">Peptidoglycan synthesis</keyword>
<dbReference type="NCBIfam" id="TIGR01087">
    <property type="entry name" value="murD"/>
    <property type="match status" value="1"/>
</dbReference>
<evidence type="ECO:0000256" key="14">
    <source>
        <dbReference type="ARBA" id="ARBA00030398"/>
    </source>
</evidence>
<dbReference type="GO" id="GO:0071555">
    <property type="term" value="P:cell wall organization"/>
    <property type="evidence" value="ECO:0007669"/>
    <property type="project" value="UniProtKB-KW"/>
</dbReference>
<dbReference type="AlphaFoldDB" id="A0A2W7NC82"/>
<evidence type="ECO:0000256" key="9">
    <source>
        <dbReference type="ARBA" id="ARBA00022741"/>
    </source>
</evidence>
<dbReference type="Gene3D" id="3.40.1190.10">
    <property type="entry name" value="Mur-like, catalytic domain"/>
    <property type="match status" value="1"/>
</dbReference>
<evidence type="ECO:0000313" key="21">
    <source>
        <dbReference type="EMBL" id="PZX08049.1"/>
    </source>
</evidence>
<keyword evidence="17 18" id="KW-0131">Cell cycle</keyword>
<name>A0A2W7NC82_9BACI</name>
<keyword evidence="11 17" id="KW-0133">Cell shape</keyword>
<dbReference type="OrthoDB" id="9809796at2"/>
<evidence type="ECO:0000256" key="17">
    <source>
        <dbReference type="HAMAP-Rule" id="MF_00639"/>
    </source>
</evidence>
<keyword evidence="13 17" id="KW-0961">Cell wall biogenesis/degradation</keyword>
<comment type="pathway">
    <text evidence="3 17 18">Cell wall biogenesis; peptidoglycan biosynthesis.</text>
</comment>
<dbReference type="InterPro" id="IPR005762">
    <property type="entry name" value="MurD"/>
</dbReference>
<feature type="domain" description="Mur ligase C-terminal" evidence="19">
    <location>
        <begin position="313"/>
        <end position="426"/>
    </location>
</feature>
<keyword evidence="9 17" id="KW-0547">Nucleotide-binding</keyword>
<evidence type="ECO:0000256" key="10">
    <source>
        <dbReference type="ARBA" id="ARBA00022840"/>
    </source>
</evidence>
<dbReference type="Pfam" id="PF08245">
    <property type="entry name" value="Mur_ligase_M"/>
    <property type="match status" value="1"/>
</dbReference>
<dbReference type="InterPro" id="IPR013221">
    <property type="entry name" value="Mur_ligase_cen"/>
</dbReference>
<proteinExistence type="inferred from homology"/>
<dbReference type="InterPro" id="IPR036565">
    <property type="entry name" value="Mur-like_cat_sf"/>
</dbReference>
<dbReference type="SUPFAM" id="SSF53623">
    <property type="entry name" value="MurD-like peptide ligases, catalytic domain"/>
    <property type="match status" value="1"/>
</dbReference>
<evidence type="ECO:0000256" key="16">
    <source>
        <dbReference type="ARBA" id="ARBA00047632"/>
    </source>
</evidence>
<dbReference type="EC" id="6.3.2.9" evidence="5 17"/>
<evidence type="ECO:0000256" key="12">
    <source>
        <dbReference type="ARBA" id="ARBA00022984"/>
    </source>
</evidence>
<accession>A0A2W7NC82</accession>
<evidence type="ECO:0000256" key="7">
    <source>
        <dbReference type="ARBA" id="ARBA00022490"/>
    </source>
</evidence>
<dbReference type="GO" id="GO:0008360">
    <property type="term" value="P:regulation of cell shape"/>
    <property type="evidence" value="ECO:0007669"/>
    <property type="project" value="UniProtKB-KW"/>
</dbReference>
<keyword evidence="10 17" id="KW-0067">ATP-binding</keyword>
<comment type="subcellular location">
    <subcellularLocation>
        <location evidence="2 17 18">Cytoplasm</location>
    </subcellularLocation>
</comment>
<dbReference type="GO" id="GO:0009252">
    <property type="term" value="P:peptidoglycan biosynthetic process"/>
    <property type="evidence" value="ECO:0007669"/>
    <property type="project" value="UniProtKB-UniRule"/>
</dbReference>
<sequence>MKQLPIVHHKKILVLGLAKSGTAAAEILHDLGAFVTVNDAKSFDQNDNAQYLLSKGLTVICGSHPEDLLDEGFSLVVKNPGIPYTNPVIAEAIKRGIPVWSEVELAYLISDAPMIGITGSNGKTTTTTLIFDMLEEGNKKPLIAGNIGTVASAVASKAKKDEVIVTELSSFQLMGIEQMKPKISILLNLYEAHLDYHSDFKEYTDAKFSITKNQDATDWFIYNAEQQLVSDYALRSHARKVPFYVSKKTEDGISADDEYVYWNGERLFEKSIIALRGKHNLENVLASIAAALLMECPLENIVHVLSSFNGVKHRTQLVREWKKRKFYNDSKATNALATKSALEGFSEPIILIAGGVDRGHSFDELIPYLHNVKALIHFGATVDRLQQFGEEQAIPSVVRVSNLIEAVEEAVKASAVGDVVLLSPACASWDQYENFELRGDEFIQQVMALKEL</sequence>
<dbReference type="Gene3D" id="3.40.50.720">
    <property type="entry name" value="NAD(P)-binding Rossmann-like Domain"/>
    <property type="match status" value="1"/>
</dbReference>
<dbReference type="Gene3D" id="3.90.190.20">
    <property type="entry name" value="Mur ligase, C-terminal domain"/>
    <property type="match status" value="1"/>
</dbReference>
<reference evidence="21 22" key="1">
    <citation type="submission" date="2018-06" db="EMBL/GenBank/DDBJ databases">
        <title>Genomic Encyclopedia of Type Strains, Phase IV (KMG-IV): sequencing the most valuable type-strain genomes for metagenomic binning, comparative biology and taxonomic classification.</title>
        <authorList>
            <person name="Goeker M."/>
        </authorList>
    </citation>
    <scope>NUCLEOTIDE SEQUENCE [LARGE SCALE GENOMIC DNA]</scope>
    <source>
        <strain evidence="21 22">DSM 5</strain>
    </source>
</reference>
<dbReference type="SUPFAM" id="SSF53244">
    <property type="entry name" value="MurD-like peptide ligases, peptide-binding domain"/>
    <property type="match status" value="1"/>
</dbReference>
<evidence type="ECO:0000256" key="4">
    <source>
        <dbReference type="ARBA" id="ARBA00010416"/>
    </source>
</evidence>
<dbReference type="GO" id="GO:0051301">
    <property type="term" value="P:cell division"/>
    <property type="evidence" value="ECO:0007669"/>
    <property type="project" value="UniProtKB-KW"/>
</dbReference>
<evidence type="ECO:0000256" key="8">
    <source>
        <dbReference type="ARBA" id="ARBA00022598"/>
    </source>
</evidence>
<evidence type="ECO:0000256" key="1">
    <source>
        <dbReference type="ARBA" id="ARBA00002734"/>
    </source>
</evidence>
<organism evidence="21 22">
    <name type="scientific">Psychrobacillus insolitus</name>
    <dbReference type="NCBI Taxonomy" id="1461"/>
    <lineage>
        <taxon>Bacteria</taxon>
        <taxon>Bacillati</taxon>
        <taxon>Bacillota</taxon>
        <taxon>Bacilli</taxon>
        <taxon>Bacillales</taxon>
        <taxon>Bacillaceae</taxon>
        <taxon>Psychrobacillus</taxon>
    </lineage>
</organism>
<dbReference type="GO" id="GO:0005737">
    <property type="term" value="C:cytoplasm"/>
    <property type="evidence" value="ECO:0007669"/>
    <property type="project" value="UniProtKB-SubCell"/>
</dbReference>
<feature type="binding site" evidence="17">
    <location>
        <begin position="119"/>
        <end position="125"/>
    </location>
    <ligand>
        <name>ATP</name>
        <dbReference type="ChEBI" id="CHEBI:30616"/>
    </ligand>
</feature>
<dbReference type="GO" id="GO:0005524">
    <property type="term" value="F:ATP binding"/>
    <property type="evidence" value="ECO:0007669"/>
    <property type="project" value="UniProtKB-UniRule"/>
</dbReference>
<protein>
    <recommendedName>
        <fullName evidence="6 17">UDP-N-acetylmuramoylalanine--D-glutamate ligase</fullName>
        <ecNumber evidence="5 17">6.3.2.9</ecNumber>
    </recommendedName>
    <alternativeName>
        <fullName evidence="15 17">D-glutamic acid-adding enzyme</fullName>
    </alternativeName>
    <alternativeName>
        <fullName evidence="14 17">UDP-N-acetylmuramoyl-L-alanyl-D-glutamate synthetase</fullName>
    </alternativeName>
</protein>
<evidence type="ECO:0000256" key="3">
    <source>
        <dbReference type="ARBA" id="ARBA00004752"/>
    </source>
</evidence>
<keyword evidence="17 18" id="KW-0132">Cell division</keyword>